<evidence type="ECO:0000313" key="2">
    <source>
        <dbReference type="Proteomes" id="UP000309676"/>
    </source>
</evidence>
<proteinExistence type="predicted"/>
<dbReference type="OrthoDB" id="1683192at2"/>
<evidence type="ECO:0000313" key="1">
    <source>
        <dbReference type="EMBL" id="TLS50583.1"/>
    </source>
</evidence>
<sequence>MKIKFNGQDWNIENTMEKYDLFLENINNNWPSAELRLSHFIVDGVAIYDNFEEYVSNRIHGIENLEIVTVTHQELLTGTIQAAIQYVFENKPRIVSMSKQFYRGATSTTWNEFGSLTEGIEWLLQLTSHLEGTFVKDAKLTESVQEIRRKLTDLISALFQALQGKDETTLSDLLQYELIPVFEELEALLPKYMIGGVA</sequence>
<dbReference type="Proteomes" id="UP000309676">
    <property type="component" value="Unassembled WGS sequence"/>
</dbReference>
<name>A0A5R9GD55_9BACL</name>
<keyword evidence="2" id="KW-1185">Reference proteome</keyword>
<accession>A0A5R9GD55</accession>
<reference evidence="1 2" key="1">
    <citation type="submission" date="2019-05" db="EMBL/GenBank/DDBJ databases">
        <authorList>
            <person name="Narsing Rao M.P."/>
            <person name="Li W.J."/>
        </authorList>
    </citation>
    <scope>NUCLEOTIDE SEQUENCE [LARGE SCALE GENOMIC DNA]</scope>
    <source>
        <strain evidence="1 2">SYSU_K30003</strain>
    </source>
</reference>
<comment type="caution">
    <text evidence="1">The sequence shown here is derived from an EMBL/GenBank/DDBJ whole genome shotgun (WGS) entry which is preliminary data.</text>
</comment>
<dbReference type="EMBL" id="VCIW01000014">
    <property type="protein sequence ID" value="TLS50583.1"/>
    <property type="molecule type" value="Genomic_DNA"/>
</dbReference>
<gene>
    <name evidence="1" type="ORF">FE782_19665</name>
</gene>
<protein>
    <submittedName>
        <fullName evidence="1">Uncharacterized protein</fullName>
    </submittedName>
</protein>
<dbReference type="AlphaFoldDB" id="A0A5R9GD55"/>
<organism evidence="1 2">
    <name type="scientific">Paenibacillus antri</name>
    <dbReference type="NCBI Taxonomy" id="2582848"/>
    <lineage>
        <taxon>Bacteria</taxon>
        <taxon>Bacillati</taxon>
        <taxon>Bacillota</taxon>
        <taxon>Bacilli</taxon>
        <taxon>Bacillales</taxon>
        <taxon>Paenibacillaceae</taxon>
        <taxon>Paenibacillus</taxon>
    </lineage>
</organism>
<dbReference type="RefSeq" id="WP_138195950.1">
    <property type="nucleotide sequence ID" value="NZ_VCIW01000014.1"/>
</dbReference>